<name>B0MK47_9FIRM</name>
<accession>B0MK47</accession>
<dbReference type="Pfam" id="PF12784">
    <property type="entry name" value="PDDEXK_2"/>
    <property type="match status" value="1"/>
</dbReference>
<protein>
    <recommendedName>
        <fullName evidence="3">PD-(D/E)XK nuclease family transposase</fullName>
    </recommendedName>
</protein>
<evidence type="ECO:0000313" key="2">
    <source>
        <dbReference type="Proteomes" id="UP000005326"/>
    </source>
</evidence>
<dbReference type="AlphaFoldDB" id="B0MK47"/>
<evidence type="ECO:0000313" key="1">
    <source>
        <dbReference type="EMBL" id="EDS01933.1"/>
    </source>
</evidence>
<sequence length="267" mass="30990">MARNIVKAKLDIIFKKLFTDEGNQHILQAFLSDILEIPYESINNIIVLNSEIMPENIIEKYSRMDIKMTVDGNRLINVEMQIKDEGDYKDRSMYYLSKLYGNQLKSGDGYGKLNQCISINVLNFILFDEWTDFHSSFRMREDKHNSVLTDNFIAHYFELKKIGKNFDKNNKQELWLRLINAETEDELDMLQQTGVKSIQDAVVVLHKMSADEKTRELAEMREKALHIEATEKSFAIAEGERRKEAEILANLKAMGLSEEQIKQALGK</sequence>
<gene>
    <name evidence="1" type="ORF">EUBSIR_00179</name>
</gene>
<dbReference type="InterPro" id="IPR010106">
    <property type="entry name" value="RpnA"/>
</dbReference>
<comment type="caution">
    <text evidence="1">The sequence shown here is derived from an EMBL/GenBank/DDBJ whole genome shotgun (WGS) entry which is preliminary data.</text>
</comment>
<keyword evidence="2" id="KW-1185">Reference proteome</keyword>
<dbReference type="EMBL" id="ABCA03000024">
    <property type="protein sequence ID" value="EDS01933.1"/>
    <property type="molecule type" value="Genomic_DNA"/>
</dbReference>
<reference evidence="1" key="2">
    <citation type="submission" date="2014-06" db="EMBL/GenBank/DDBJ databases">
        <title>Draft genome sequence of Eubacterium siraeum (DSM 15702).</title>
        <authorList>
            <person name="Sudarsanam P."/>
            <person name="Ley R."/>
            <person name="Guruge J."/>
            <person name="Turnbaugh P.J."/>
            <person name="Mahowald M."/>
            <person name="Liep D."/>
            <person name="Gordon J."/>
        </authorList>
    </citation>
    <scope>NUCLEOTIDE SEQUENCE</scope>
    <source>
        <strain evidence="1">DSM 15702</strain>
    </source>
</reference>
<evidence type="ECO:0008006" key="3">
    <source>
        <dbReference type="Google" id="ProtNLM"/>
    </source>
</evidence>
<dbReference type="PANTHER" id="PTHR41317:SF1">
    <property type="entry name" value="PD-(D_E)XK NUCLEASE FAMILY TRANSPOSASE"/>
    <property type="match status" value="1"/>
</dbReference>
<dbReference type="NCBIfam" id="TIGR01784">
    <property type="entry name" value="T_den_put_tspse"/>
    <property type="match status" value="1"/>
</dbReference>
<organism evidence="1 2">
    <name type="scientific">[Eubacterium] siraeum DSM 15702</name>
    <dbReference type="NCBI Taxonomy" id="428128"/>
    <lineage>
        <taxon>Bacteria</taxon>
        <taxon>Bacillati</taxon>
        <taxon>Bacillota</taxon>
        <taxon>Clostridia</taxon>
        <taxon>Eubacteriales</taxon>
        <taxon>Oscillospiraceae</taxon>
        <taxon>Oscillospiraceae incertae sedis</taxon>
    </lineage>
</organism>
<dbReference type="PANTHER" id="PTHR41317">
    <property type="entry name" value="PD-(D_E)XK NUCLEASE FAMILY TRANSPOSASE"/>
    <property type="match status" value="1"/>
</dbReference>
<proteinExistence type="predicted"/>
<reference evidence="1" key="1">
    <citation type="submission" date="2007-10" db="EMBL/GenBank/DDBJ databases">
        <authorList>
            <person name="Fulton L."/>
            <person name="Clifton S."/>
            <person name="Fulton B."/>
            <person name="Xu J."/>
            <person name="Minx P."/>
            <person name="Pepin K.H."/>
            <person name="Johnson M."/>
            <person name="Thiruvilangam P."/>
            <person name="Bhonagiri V."/>
            <person name="Nash W.E."/>
            <person name="Mardis E.R."/>
            <person name="Wilson R.K."/>
        </authorList>
    </citation>
    <scope>NUCLEOTIDE SEQUENCE [LARGE SCALE GENOMIC DNA]</scope>
    <source>
        <strain evidence="1">DSM 15702</strain>
    </source>
</reference>
<dbReference type="Proteomes" id="UP000005326">
    <property type="component" value="Unassembled WGS sequence"/>
</dbReference>